<dbReference type="InterPro" id="IPR019554">
    <property type="entry name" value="Soluble_ligand-bd"/>
</dbReference>
<keyword evidence="1" id="KW-0732">Signal</keyword>
<name>A0A1T0CDN9_9GAMM</name>
<dbReference type="EMBL" id="MUYT01000008">
    <property type="protein sequence ID" value="OOS20389.1"/>
    <property type="molecule type" value="Genomic_DNA"/>
</dbReference>
<proteinExistence type="predicted"/>
<dbReference type="Gene3D" id="3.30.1950.10">
    <property type="entry name" value="wza like domain"/>
    <property type="match status" value="1"/>
</dbReference>
<dbReference type="STRING" id="90241.B0682_06690"/>
<dbReference type="InterPro" id="IPR049712">
    <property type="entry name" value="Poly_export"/>
</dbReference>
<evidence type="ECO:0000256" key="1">
    <source>
        <dbReference type="ARBA" id="ARBA00022729"/>
    </source>
</evidence>
<protein>
    <submittedName>
        <fullName evidence="4">Polysialic acid transporter</fullName>
    </submittedName>
</protein>
<feature type="domain" description="Polysaccharide export protein N-terminal" evidence="2">
    <location>
        <begin position="110"/>
        <end position="179"/>
    </location>
</feature>
<evidence type="ECO:0000313" key="5">
    <source>
        <dbReference type="Proteomes" id="UP000191094"/>
    </source>
</evidence>
<keyword evidence="5" id="KW-1185">Reference proteome</keyword>
<dbReference type="AlphaFoldDB" id="A0A1T0CDN9"/>
<dbReference type="Proteomes" id="UP000191094">
    <property type="component" value="Unassembled WGS sequence"/>
</dbReference>
<dbReference type="PANTHER" id="PTHR33619:SF3">
    <property type="entry name" value="POLYSACCHARIDE EXPORT PROTEIN GFCE-RELATED"/>
    <property type="match status" value="1"/>
</dbReference>
<evidence type="ECO:0000259" key="3">
    <source>
        <dbReference type="Pfam" id="PF10531"/>
    </source>
</evidence>
<dbReference type="GO" id="GO:0015159">
    <property type="term" value="F:polysaccharide transmembrane transporter activity"/>
    <property type="evidence" value="ECO:0007669"/>
    <property type="project" value="InterPro"/>
</dbReference>
<evidence type="ECO:0000313" key="4">
    <source>
        <dbReference type="EMBL" id="OOS20389.1"/>
    </source>
</evidence>
<gene>
    <name evidence="4" type="ORF">B0682_06690</name>
</gene>
<evidence type="ECO:0000259" key="2">
    <source>
        <dbReference type="Pfam" id="PF02563"/>
    </source>
</evidence>
<dbReference type="Pfam" id="PF10531">
    <property type="entry name" value="SLBB"/>
    <property type="match status" value="1"/>
</dbReference>
<organism evidence="4 5">
    <name type="scientific">Lwoffella lincolnii</name>
    <dbReference type="NCBI Taxonomy" id="90241"/>
    <lineage>
        <taxon>Bacteria</taxon>
        <taxon>Pseudomonadati</taxon>
        <taxon>Pseudomonadota</taxon>
        <taxon>Gammaproteobacteria</taxon>
        <taxon>Moraxellales</taxon>
        <taxon>Moraxellaceae</taxon>
        <taxon>Lwoffella</taxon>
    </lineage>
</organism>
<sequence>MILPSISANATTATQIAATNNYTSANYATFANHMRQNGQVGQYDVASVVPNTSGVSTQIASQEAIGATSLPSQSTINTVYPYQTVGIEDKVFGEQLFRGAFATTSGSTFNNSYVINPGDNVQVRMWGAYQFASTMTVDPQGNIFLPNVGPVKVAGVQNGNLQQVVNTAVSRIYRANVGVYASLEQAQPVKVFVTGFVNQPGYYGGLAADSVLSYLDRAGGVDPKRGSYIDIQIRRNGQVMQQVNLYEFLLEGNLLPFSFQDGDVITVGAQNKTFTVLGEVQNPYTFEFDLDNLTIDNVLNVVKPKPTATNVAITRSSGKAKKSEYYGLKEAKNVPVYDGDELVITSDRYVDSIAVQVVGAHTGNGAMILPYGAKLQDVVPQLQPNSLANLSHLTIYRESVKQEQKRLLNKSLDRLEQITLATQSTTREEAALRQDDANLIKQFIAKARTIEPDGRVVVVPNSWQDIILQQGDVIEIPEQTSVIMVNGQVRSQGALTFNADLTVGDYIAKSGGFDDNANTKEILVIHQNGENQVVNVAYRIQQGDQIMVLPKVKTKHVEIARGITQIIYQMAVAAKVILNL</sequence>
<dbReference type="PANTHER" id="PTHR33619">
    <property type="entry name" value="POLYSACCHARIDE EXPORT PROTEIN GFCE-RELATED"/>
    <property type="match status" value="1"/>
</dbReference>
<dbReference type="Pfam" id="PF02563">
    <property type="entry name" value="Poly_export"/>
    <property type="match status" value="1"/>
</dbReference>
<feature type="domain" description="Soluble ligand binding" evidence="3">
    <location>
        <begin position="482"/>
        <end position="534"/>
    </location>
</feature>
<accession>A0A1T0CDN9</accession>
<dbReference type="OrthoDB" id="9808948at2"/>
<dbReference type="Gene3D" id="3.10.560.10">
    <property type="entry name" value="Outer membrane lipoprotein wza domain like"/>
    <property type="match status" value="2"/>
</dbReference>
<comment type="caution">
    <text evidence="4">The sequence shown here is derived from an EMBL/GenBank/DDBJ whole genome shotgun (WGS) entry which is preliminary data.</text>
</comment>
<dbReference type="InterPro" id="IPR003715">
    <property type="entry name" value="Poly_export_N"/>
</dbReference>
<reference evidence="4 5" key="1">
    <citation type="submission" date="2017-02" db="EMBL/GenBank/DDBJ databases">
        <title>Draft genome sequence of Moraxella lincolnii CCUG 9405T type strain.</title>
        <authorList>
            <person name="Salva-Serra F."/>
            <person name="Engstrom-Jakobsson H."/>
            <person name="Thorell K."/>
            <person name="Jaen-Luchoro D."/>
            <person name="Gonzales-Siles L."/>
            <person name="Karlsson R."/>
            <person name="Yazdan S."/>
            <person name="Boulund F."/>
            <person name="Johnning A."/>
            <person name="Engstrand L."/>
            <person name="Kristiansson E."/>
            <person name="Moore E."/>
        </authorList>
    </citation>
    <scope>NUCLEOTIDE SEQUENCE [LARGE SCALE GENOMIC DNA]</scope>
    <source>
        <strain evidence="4 5">CCUG 9405</strain>
    </source>
</reference>